<dbReference type="GO" id="GO:0009398">
    <property type="term" value="P:FMN biosynthetic process"/>
    <property type="evidence" value="ECO:0007669"/>
    <property type="project" value="UniProtKB-UniRule"/>
</dbReference>
<comment type="pathway">
    <text evidence="2 15">Cofactor biosynthesis; FAD biosynthesis; FAD from FMN: step 1/1.</text>
</comment>
<evidence type="ECO:0000256" key="11">
    <source>
        <dbReference type="ARBA" id="ARBA00022840"/>
    </source>
</evidence>
<dbReference type="Gene3D" id="3.40.50.620">
    <property type="entry name" value="HUPs"/>
    <property type="match status" value="1"/>
</dbReference>
<dbReference type="GO" id="GO:0005524">
    <property type="term" value="F:ATP binding"/>
    <property type="evidence" value="ECO:0007669"/>
    <property type="project" value="UniProtKB-UniRule"/>
</dbReference>
<dbReference type="SMART" id="SM00904">
    <property type="entry name" value="Flavokinase"/>
    <property type="match status" value="1"/>
</dbReference>
<dbReference type="Proteomes" id="UP000242949">
    <property type="component" value="Unassembled WGS sequence"/>
</dbReference>
<dbReference type="PIRSF" id="PIRSF004491">
    <property type="entry name" value="FAD_Synth"/>
    <property type="match status" value="1"/>
</dbReference>
<keyword evidence="18" id="KW-1185">Reference proteome</keyword>
<evidence type="ECO:0000256" key="5">
    <source>
        <dbReference type="ARBA" id="ARBA00022643"/>
    </source>
</evidence>
<dbReference type="SUPFAM" id="SSF52374">
    <property type="entry name" value="Nucleotidylyl transferase"/>
    <property type="match status" value="1"/>
</dbReference>
<comment type="similarity">
    <text evidence="15">Belongs to the ribF family.</text>
</comment>
<organism evidence="17 18">
    <name type="scientific">Pelagirhabdus alkalitolerans</name>
    <dbReference type="NCBI Taxonomy" id="1612202"/>
    <lineage>
        <taxon>Bacteria</taxon>
        <taxon>Bacillati</taxon>
        <taxon>Bacillota</taxon>
        <taxon>Bacilli</taxon>
        <taxon>Bacillales</taxon>
        <taxon>Bacillaceae</taxon>
        <taxon>Pelagirhabdus</taxon>
    </lineage>
</organism>
<proteinExistence type="inferred from homology"/>
<evidence type="ECO:0000256" key="7">
    <source>
        <dbReference type="ARBA" id="ARBA00022695"/>
    </source>
</evidence>
<evidence type="ECO:0000256" key="4">
    <source>
        <dbReference type="ARBA" id="ARBA00022630"/>
    </source>
</evidence>
<keyword evidence="10 15" id="KW-0274">FAD</keyword>
<evidence type="ECO:0000256" key="1">
    <source>
        <dbReference type="ARBA" id="ARBA00002121"/>
    </source>
</evidence>
<feature type="domain" description="Riboflavin kinase" evidence="16">
    <location>
        <begin position="185"/>
        <end position="313"/>
    </location>
</feature>
<dbReference type="STRING" id="1612202.SAMN05421734_102213"/>
<dbReference type="AlphaFoldDB" id="A0A1G6H4R6"/>
<keyword evidence="7 15" id="KW-0548">Nucleotidyltransferase</keyword>
<dbReference type="Pfam" id="PF06574">
    <property type="entry name" value="FAD_syn"/>
    <property type="match status" value="1"/>
</dbReference>
<comment type="function">
    <text evidence="1">Catalyzes the phosphorylation of riboflavin to FMN followed by the adenylation of FMN to FAD.</text>
</comment>
<dbReference type="EC" id="2.7.1.26" evidence="15"/>
<comment type="pathway">
    <text evidence="3 15">Cofactor biosynthesis; FMN biosynthesis; FMN from riboflavin (ATP route): step 1/1.</text>
</comment>
<dbReference type="InterPro" id="IPR002606">
    <property type="entry name" value="Riboflavin_kinase_bac"/>
</dbReference>
<keyword evidence="9 15" id="KW-0418">Kinase</keyword>
<dbReference type="InterPro" id="IPR015865">
    <property type="entry name" value="Riboflavin_kinase_bac/euk"/>
</dbReference>
<sequence length="313" mass="35769">MRTIHLSYPDHLHVDHLESSVCAIGFFDGIHKGHQHVIQTAKDVAQKSNKKLAVMTFNPHPLSVISNGKKAVSYLTTLTQKEAILNDLGVDLLYVVDFNHELARLSAESFIDTFIIQLDITHLVCGFDFTYGHKGKGNVSTLPEHANERFSLTVVEKYSEDNEKVSSSWIRQKLQAGEMQQVKHLLTRPLMTTGKVVHGYKRGRLIGYPTANIAIEKNQALPRTGVYYVTVKIDGKEIHGMANLGYNPTFQDDDLNQFIKLEVHLLDFDGHLYDQTLTVSWHEFVRPEYKFDHVDQLVERIKQDEQEIRQIFS</sequence>
<accession>A0A1G6H4R6</accession>
<dbReference type="RefSeq" id="WP_090793097.1">
    <property type="nucleotide sequence ID" value="NZ_FMYI01000002.1"/>
</dbReference>
<reference evidence="18" key="1">
    <citation type="submission" date="2016-09" db="EMBL/GenBank/DDBJ databases">
        <authorList>
            <person name="Varghese N."/>
            <person name="Submissions S."/>
        </authorList>
    </citation>
    <scope>NUCLEOTIDE SEQUENCE [LARGE SCALE GENOMIC DNA]</scope>
    <source>
        <strain evidence="18">S5</strain>
    </source>
</reference>
<dbReference type="NCBIfam" id="NF004160">
    <property type="entry name" value="PRK05627.1-3"/>
    <property type="match status" value="1"/>
</dbReference>
<evidence type="ECO:0000313" key="17">
    <source>
        <dbReference type="EMBL" id="SDB89088.1"/>
    </source>
</evidence>
<dbReference type="Gene3D" id="2.40.30.30">
    <property type="entry name" value="Riboflavin kinase-like"/>
    <property type="match status" value="1"/>
</dbReference>
<dbReference type="UniPathway" id="UPA00276">
    <property type="reaction ID" value="UER00406"/>
</dbReference>
<dbReference type="NCBIfam" id="NF004162">
    <property type="entry name" value="PRK05627.1-5"/>
    <property type="match status" value="1"/>
</dbReference>
<evidence type="ECO:0000256" key="8">
    <source>
        <dbReference type="ARBA" id="ARBA00022741"/>
    </source>
</evidence>
<evidence type="ECO:0000256" key="14">
    <source>
        <dbReference type="ARBA" id="ARBA00049494"/>
    </source>
</evidence>
<keyword evidence="11 15" id="KW-0067">ATP-binding</keyword>
<dbReference type="UniPathway" id="UPA00277">
    <property type="reaction ID" value="UER00407"/>
</dbReference>
<dbReference type="FunFam" id="2.40.30.30:FF:000003">
    <property type="entry name" value="Riboflavin biosynthesis protein"/>
    <property type="match status" value="1"/>
</dbReference>
<protein>
    <recommendedName>
        <fullName evidence="15">Riboflavin biosynthesis protein</fullName>
    </recommendedName>
    <domain>
        <recommendedName>
            <fullName evidence="15">Riboflavin kinase</fullName>
            <ecNumber evidence="15">2.7.1.26</ecNumber>
        </recommendedName>
        <alternativeName>
            <fullName evidence="15">Flavokinase</fullName>
        </alternativeName>
    </domain>
    <domain>
        <recommendedName>
            <fullName evidence="15">FMN adenylyltransferase</fullName>
            <ecNumber evidence="15">2.7.7.2</ecNumber>
        </recommendedName>
        <alternativeName>
            <fullName evidence="15">FAD pyrophosphorylase</fullName>
        </alternativeName>
        <alternativeName>
            <fullName evidence="15">FAD synthase</fullName>
        </alternativeName>
    </domain>
</protein>
<dbReference type="InterPro" id="IPR014729">
    <property type="entry name" value="Rossmann-like_a/b/a_fold"/>
</dbReference>
<dbReference type="InterPro" id="IPR023468">
    <property type="entry name" value="Riboflavin_kinase"/>
</dbReference>
<dbReference type="FunFam" id="3.40.50.620:FF:000021">
    <property type="entry name" value="Riboflavin biosynthesis protein"/>
    <property type="match status" value="1"/>
</dbReference>
<evidence type="ECO:0000313" key="18">
    <source>
        <dbReference type="Proteomes" id="UP000242949"/>
    </source>
</evidence>
<dbReference type="PANTHER" id="PTHR22749">
    <property type="entry name" value="RIBOFLAVIN KINASE/FMN ADENYLYLTRANSFERASE"/>
    <property type="match status" value="1"/>
</dbReference>
<dbReference type="PANTHER" id="PTHR22749:SF6">
    <property type="entry name" value="RIBOFLAVIN KINASE"/>
    <property type="match status" value="1"/>
</dbReference>
<dbReference type="EC" id="2.7.7.2" evidence="15"/>
<dbReference type="Pfam" id="PF01687">
    <property type="entry name" value="Flavokinase"/>
    <property type="match status" value="1"/>
</dbReference>
<dbReference type="SUPFAM" id="SSF82114">
    <property type="entry name" value="Riboflavin kinase-like"/>
    <property type="match status" value="1"/>
</dbReference>
<dbReference type="GO" id="GO:0003919">
    <property type="term" value="F:FMN adenylyltransferase activity"/>
    <property type="evidence" value="ECO:0007669"/>
    <property type="project" value="UniProtKB-UniRule"/>
</dbReference>
<gene>
    <name evidence="17" type="ORF">SAMN05421734_102213</name>
</gene>
<evidence type="ECO:0000256" key="13">
    <source>
        <dbReference type="ARBA" id="ARBA00047880"/>
    </source>
</evidence>
<keyword evidence="5 15" id="KW-0288">FMN</keyword>
<keyword evidence="6 15" id="KW-0808">Transferase</keyword>
<comment type="catalytic activity">
    <reaction evidence="14 15">
        <text>FMN + ATP + H(+) = FAD + diphosphate</text>
        <dbReference type="Rhea" id="RHEA:17237"/>
        <dbReference type="ChEBI" id="CHEBI:15378"/>
        <dbReference type="ChEBI" id="CHEBI:30616"/>
        <dbReference type="ChEBI" id="CHEBI:33019"/>
        <dbReference type="ChEBI" id="CHEBI:57692"/>
        <dbReference type="ChEBI" id="CHEBI:58210"/>
        <dbReference type="EC" id="2.7.7.2"/>
    </reaction>
</comment>
<dbReference type="InterPro" id="IPR015864">
    <property type="entry name" value="FAD_synthase"/>
</dbReference>
<dbReference type="EMBL" id="FMYI01000002">
    <property type="protein sequence ID" value="SDB89088.1"/>
    <property type="molecule type" value="Genomic_DNA"/>
</dbReference>
<dbReference type="GO" id="GO:0008531">
    <property type="term" value="F:riboflavin kinase activity"/>
    <property type="evidence" value="ECO:0007669"/>
    <property type="project" value="UniProtKB-UniRule"/>
</dbReference>
<dbReference type="GO" id="GO:0006747">
    <property type="term" value="P:FAD biosynthetic process"/>
    <property type="evidence" value="ECO:0007669"/>
    <property type="project" value="UniProtKB-UniRule"/>
</dbReference>
<dbReference type="OrthoDB" id="9803667at2"/>
<dbReference type="CDD" id="cd02064">
    <property type="entry name" value="FAD_synthetase_N"/>
    <property type="match status" value="1"/>
</dbReference>
<evidence type="ECO:0000256" key="6">
    <source>
        <dbReference type="ARBA" id="ARBA00022679"/>
    </source>
</evidence>
<evidence type="ECO:0000259" key="16">
    <source>
        <dbReference type="SMART" id="SM00904"/>
    </source>
</evidence>
<evidence type="ECO:0000256" key="12">
    <source>
        <dbReference type="ARBA" id="ARBA00023268"/>
    </source>
</evidence>
<evidence type="ECO:0000256" key="9">
    <source>
        <dbReference type="ARBA" id="ARBA00022777"/>
    </source>
</evidence>
<name>A0A1G6H4R6_9BACI</name>
<keyword evidence="8 15" id="KW-0547">Nucleotide-binding</keyword>
<keyword evidence="4 15" id="KW-0285">Flavoprotein</keyword>
<evidence type="ECO:0000256" key="3">
    <source>
        <dbReference type="ARBA" id="ARBA00005201"/>
    </source>
</evidence>
<comment type="catalytic activity">
    <reaction evidence="13 15">
        <text>riboflavin + ATP = FMN + ADP + H(+)</text>
        <dbReference type="Rhea" id="RHEA:14357"/>
        <dbReference type="ChEBI" id="CHEBI:15378"/>
        <dbReference type="ChEBI" id="CHEBI:30616"/>
        <dbReference type="ChEBI" id="CHEBI:57986"/>
        <dbReference type="ChEBI" id="CHEBI:58210"/>
        <dbReference type="ChEBI" id="CHEBI:456216"/>
        <dbReference type="EC" id="2.7.1.26"/>
    </reaction>
</comment>
<dbReference type="NCBIfam" id="TIGR00083">
    <property type="entry name" value="ribF"/>
    <property type="match status" value="1"/>
</dbReference>
<dbReference type="InterPro" id="IPR023465">
    <property type="entry name" value="Riboflavin_kinase_dom_sf"/>
</dbReference>
<evidence type="ECO:0000256" key="15">
    <source>
        <dbReference type="PIRNR" id="PIRNR004491"/>
    </source>
</evidence>
<evidence type="ECO:0000256" key="10">
    <source>
        <dbReference type="ARBA" id="ARBA00022827"/>
    </source>
</evidence>
<keyword evidence="12" id="KW-0511">Multifunctional enzyme</keyword>
<dbReference type="GO" id="GO:0009231">
    <property type="term" value="P:riboflavin biosynthetic process"/>
    <property type="evidence" value="ECO:0007669"/>
    <property type="project" value="InterPro"/>
</dbReference>
<evidence type="ECO:0000256" key="2">
    <source>
        <dbReference type="ARBA" id="ARBA00004726"/>
    </source>
</evidence>